<evidence type="ECO:0000256" key="1">
    <source>
        <dbReference type="SAM" id="MobiDB-lite"/>
    </source>
</evidence>
<name>A0ABP8J2Q1_9ACTN</name>
<gene>
    <name evidence="2" type="ORF">GCM10023147_03870</name>
</gene>
<evidence type="ECO:0000313" key="3">
    <source>
        <dbReference type="Proteomes" id="UP001500635"/>
    </source>
</evidence>
<protein>
    <submittedName>
        <fullName evidence="2">Uncharacterized protein</fullName>
    </submittedName>
</protein>
<sequence>MPVRGHQLSQASSETCYCNGAAGAARPISSRRIPQIDTVAIERIARWTSPDAEHWANRGETRTEMEHETARPIGPAYLQDRHEAQQVFLRR</sequence>
<dbReference type="EMBL" id="BAABFR010000003">
    <property type="protein sequence ID" value="GAA4383962.1"/>
    <property type="molecule type" value="Genomic_DNA"/>
</dbReference>
<dbReference type="Proteomes" id="UP001500635">
    <property type="component" value="Unassembled WGS sequence"/>
</dbReference>
<organism evidence="2 3">
    <name type="scientific">Tsukamurella soli</name>
    <dbReference type="NCBI Taxonomy" id="644556"/>
    <lineage>
        <taxon>Bacteria</taxon>
        <taxon>Bacillati</taxon>
        <taxon>Actinomycetota</taxon>
        <taxon>Actinomycetes</taxon>
        <taxon>Mycobacteriales</taxon>
        <taxon>Tsukamurellaceae</taxon>
        <taxon>Tsukamurella</taxon>
    </lineage>
</organism>
<reference evidence="3" key="1">
    <citation type="journal article" date="2019" name="Int. J. Syst. Evol. Microbiol.">
        <title>The Global Catalogue of Microorganisms (GCM) 10K type strain sequencing project: providing services to taxonomists for standard genome sequencing and annotation.</title>
        <authorList>
            <consortium name="The Broad Institute Genomics Platform"/>
            <consortium name="The Broad Institute Genome Sequencing Center for Infectious Disease"/>
            <person name="Wu L."/>
            <person name="Ma J."/>
        </authorList>
    </citation>
    <scope>NUCLEOTIDE SEQUENCE [LARGE SCALE GENOMIC DNA]</scope>
    <source>
        <strain evidence="3">JCM 17688</strain>
    </source>
</reference>
<proteinExistence type="predicted"/>
<accession>A0ABP8J2Q1</accession>
<feature type="region of interest" description="Disordered" evidence="1">
    <location>
        <begin position="52"/>
        <end position="79"/>
    </location>
</feature>
<feature type="compositionally biased region" description="Basic and acidic residues" evidence="1">
    <location>
        <begin position="52"/>
        <end position="70"/>
    </location>
</feature>
<keyword evidence="3" id="KW-1185">Reference proteome</keyword>
<evidence type="ECO:0000313" key="2">
    <source>
        <dbReference type="EMBL" id="GAA4383962.1"/>
    </source>
</evidence>
<comment type="caution">
    <text evidence="2">The sequence shown here is derived from an EMBL/GenBank/DDBJ whole genome shotgun (WGS) entry which is preliminary data.</text>
</comment>